<dbReference type="CDD" id="cd01448">
    <property type="entry name" value="TST_Repeat_1"/>
    <property type="match status" value="1"/>
</dbReference>
<gene>
    <name evidence="4" type="ORF">ACFOWD_00115</name>
</gene>
<keyword evidence="2 4" id="KW-0808">Transferase</keyword>
<dbReference type="RefSeq" id="WP_377407077.1">
    <property type="nucleotide sequence ID" value="NZ_JBHSCY010000001.1"/>
</dbReference>
<feature type="domain" description="Rhodanese" evidence="3">
    <location>
        <begin position="44"/>
        <end position="152"/>
    </location>
</feature>
<dbReference type="Pfam" id="PF00581">
    <property type="entry name" value="Rhodanese"/>
    <property type="match status" value="2"/>
</dbReference>
<dbReference type="Proteomes" id="UP001595826">
    <property type="component" value="Unassembled WGS sequence"/>
</dbReference>
<evidence type="ECO:0000313" key="4">
    <source>
        <dbReference type="EMBL" id="MFC4267293.1"/>
    </source>
</evidence>
<protein>
    <recommendedName>
        <fullName evidence="2">Sulfurtransferase</fullName>
    </recommendedName>
</protein>
<keyword evidence="5" id="KW-1185">Reference proteome</keyword>
<dbReference type="SUPFAM" id="SSF52821">
    <property type="entry name" value="Rhodanese/Cell cycle control phosphatase"/>
    <property type="match status" value="2"/>
</dbReference>
<evidence type="ECO:0000313" key="5">
    <source>
        <dbReference type="Proteomes" id="UP001595826"/>
    </source>
</evidence>
<organism evidence="4 5">
    <name type="scientific">Polaribacter marinivivus</name>
    <dbReference type="NCBI Taxonomy" id="1524260"/>
    <lineage>
        <taxon>Bacteria</taxon>
        <taxon>Pseudomonadati</taxon>
        <taxon>Bacteroidota</taxon>
        <taxon>Flavobacteriia</taxon>
        <taxon>Flavobacteriales</taxon>
        <taxon>Flavobacteriaceae</taxon>
    </lineage>
</organism>
<proteinExistence type="predicted"/>
<dbReference type="InterPro" id="IPR036873">
    <property type="entry name" value="Rhodanese-like_dom_sf"/>
</dbReference>
<feature type="domain" description="Rhodanese" evidence="3">
    <location>
        <begin position="183"/>
        <end position="299"/>
    </location>
</feature>
<dbReference type="InterPro" id="IPR001307">
    <property type="entry name" value="Thiosulphate_STrfase_CS"/>
</dbReference>
<dbReference type="PROSITE" id="PS00683">
    <property type="entry name" value="RHODANESE_2"/>
    <property type="match status" value="1"/>
</dbReference>
<dbReference type="PROSITE" id="PS50206">
    <property type="entry name" value="RHODANESE_3"/>
    <property type="match status" value="2"/>
</dbReference>
<name>A0ABV8R5M7_9FLAO</name>
<dbReference type="CDD" id="cd01449">
    <property type="entry name" value="TST_Repeat_2"/>
    <property type="match status" value="1"/>
</dbReference>
<accession>A0ABV8R5M7</accession>
<dbReference type="InterPro" id="IPR001763">
    <property type="entry name" value="Rhodanese-like_dom"/>
</dbReference>
<dbReference type="EMBL" id="JBHSCY010000001">
    <property type="protein sequence ID" value="MFC4267293.1"/>
    <property type="molecule type" value="Genomic_DNA"/>
</dbReference>
<evidence type="ECO:0000256" key="1">
    <source>
        <dbReference type="ARBA" id="ARBA00022737"/>
    </source>
</evidence>
<evidence type="ECO:0000259" key="3">
    <source>
        <dbReference type="PROSITE" id="PS50206"/>
    </source>
</evidence>
<dbReference type="Gene3D" id="3.40.250.10">
    <property type="entry name" value="Rhodanese-like domain"/>
    <property type="match status" value="2"/>
</dbReference>
<reference evidence="5" key="1">
    <citation type="journal article" date="2019" name="Int. J. Syst. Evol. Microbiol.">
        <title>The Global Catalogue of Microorganisms (GCM) 10K type strain sequencing project: providing services to taxonomists for standard genome sequencing and annotation.</title>
        <authorList>
            <consortium name="The Broad Institute Genomics Platform"/>
            <consortium name="The Broad Institute Genome Sequencing Center for Infectious Disease"/>
            <person name="Wu L."/>
            <person name="Ma J."/>
        </authorList>
    </citation>
    <scope>NUCLEOTIDE SEQUENCE [LARGE SCALE GENOMIC DNA]</scope>
    <source>
        <strain evidence="5">CECT 8655</strain>
    </source>
</reference>
<dbReference type="InterPro" id="IPR051126">
    <property type="entry name" value="Thiosulfate_sulfurtransferase"/>
</dbReference>
<dbReference type="GO" id="GO:0016740">
    <property type="term" value="F:transferase activity"/>
    <property type="evidence" value="ECO:0007669"/>
    <property type="project" value="UniProtKB-KW"/>
</dbReference>
<evidence type="ECO:0000256" key="2">
    <source>
        <dbReference type="RuleBase" id="RU000507"/>
    </source>
</evidence>
<dbReference type="PANTHER" id="PTHR43855">
    <property type="entry name" value="THIOSULFATE SULFURTRANSFERASE"/>
    <property type="match status" value="1"/>
</dbReference>
<dbReference type="PROSITE" id="PS51257">
    <property type="entry name" value="PROKAR_LIPOPROTEIN"/>
    <property type="match status" value="1"/>
</dbReference>
<sequence>MNLKINLILIIFLMFSCKKESVEKSYSKKSNYLINANELLEIASNNKIKILDFRKKEDYQKEHIKNAIQIWRSDLENPNYVYSGMMPSSQQIERLFSDLGIESEDTVVIYDDKGLCEAARLWWILQVYNFKNVKLLQGGITAWKTINGDVSNIEPKFSKTSFKLSQTNKKNLFISKEEVYKALKTNTILLDTRTIAEFYGDYHKKGAAKPGRIPNSIHIDWAEAINFHGNQLIKPIEELEKIYSKLNIRKNDSIILYCHSGVRSAHTTFILTELLGYKNVKNYDGSWTEWSHFDNLPHEIGSSTTLKKNNHE</sequence>
<keyword evidence="1" id="KW-0677">Repeat</keyword>
<comment type="caution">
    <text evidence="4">The sequence shown here is derived from an EMBL/GenBank/DDBJ whole genome shotgun (WGS) entry which is preliminary data.</text>
</comment>
<dbReference type="PANTHER" id="PTHR43855:SF1">
    <property type="entry name" value="THIOSULFATE SULFURTRANSFERASE"/>
    <property type="match status" value="1"/>
</dbReference>
<dbReference type="SMART" id="SM00450">
    <property type="entry name" value="RHOD"/>
    <property type="match status" value="2"/>
</dbReference>